<dbReference type="PROSITE" id="PS50928">
    <property type="entry name" value="ABC_TM1"/>
    <property type="match status" value="1"/>
</dbReference>
<evidence type="ECO:0000313" key="11">
    <source>
        <dbReference type="Proteomes" id="UP000062833"/>
    </source>
</evidence>
<organism evidence="10 11">
    <name type="scientific">Arthrobacter alpinus</name>
    <dbReference type="NCBI Taxonomy" id="656366"/>
    <lineage>
        <taxon>Bacteria</taxon>
        <taxon>Bacillati</taxon>
        <taxon>Actinomycetota</taxon>
        <taxon>Actinomycetes</taxon>
        <taxon>Micrococcales</taxon>
        <taxon>Micrococcaceae</taxon>
        <taxon>Arthrobacter</taxon>
    </lineage>
</organism>
<evidence type="ECO:0000256" key="4">
    <source>
        <dbReference type="ARBA" id="ARBA00022692"/>
    </source>
</evidence>
<keyword evidence="4 8" id="KW-0812">Transmembrane</keyword>
<dbReference type="KEGG" id="aaq:AOC05_01450"/>
<feature type="transmembrane region" description="Helical" evidence="8">
    <location>
        <begin position="103"/>
        <end position="124"/>
    </location>
</feature>
<comment type="subcellular location">
    <subcellularLocation>
        <location evidence="1">Cell membrane</location>
        <topology evidence="1">Multi-pass membrane protein</topology>
    </subcellularLocation>
</comment>
<dbReference type="RefSeq" id="WP_082357677.1">
    <property type="nucleotide sequence ID" value="NZ_CP012677.1"/>
</dbReference>
<evidence type="ECO:0000256" key="2">
    <source>
        <dbReference type="ARBA" id="ARBA00022448"/>
    </source>
</evidence>
<evidence type="ECO:0000256" key="7">
    <source>
        <dbReference type="SAM" id="MobiDB-lite"/>
    </source>
</evidence>
<evidence type="ECO:0000313" key="10">
    <source>
        <dbReference type="EMBL" id="ALE91324.1"/>
    </source>
</evidence>
<reference evidence="11" key="1">
    <citation type="submission" date="2015-09" db="EMBL/GenBank/DDBJ databases">
        <title>Complete genome of Arthrobacter alpinus strain R3.8.</title>
        <authorList>
            <person name="See-Too W.S."/>
            <person name="Chan K.G."/>
        </authorList>
    </citation>
    <scope>NUCLEOTIDE SEQUENCE [LARGE SCALE GENOMIC DNA]</scope>
    <source>
        <strain evidence="11">R3.8</strain>
    </source>
</reference>
<dbReference type="PATRIC" id="fig|656366.3.peg.326"/>
<dbReference type="GO" id="GO:0055085">
    <property type="term" value="P:transmembrane transport"/>
    <property type="evidence" value="ECO:0007669"/>
    <property type="project" value="InterPro"/>
</dbReference>
<evidence type="ECO:0000256" key="5">
    <source>
        <dbReference type="ARBA" id="ARBA00022989"/>
    </source>
</evidence>
<dbReference type="SUPFAM" id="SSF161098">
    <property type="entry name" value="MetI-like"/>
    <property type="match status" value="1"/>
</dbReference>
<dbReference type="Proteomes" id="UP000062833">
    <property type="component" value="Chromosome"/>
</dbReference>
<dbReference type="Gene3D" id="1.10.3720.10">
    <property type="entry name" value="MetI-like"/>
    <property type="match status" value="1"/>
</dbReference>
<feature type="transmembrane region" description="Helical" evidence="8">
    <location>
        <begin position="136"/>
        <end position="156"/>
    </location>
</feature>
<dbReference type="GO" id="GO:0005886">
    <property type="term" value="C:plasma membrane"/>
    <property type="evidence" value="ECO:0007669"/>
    <property type="project" value="UniProtKB-SubCell"/>
</dbReference>
<dbReference type="CDD" id="cd06261">
    <property type="entry name" value="TM_PBP2"/>
    <property type="match status" value="1"/>
</dbReference>
<sequence>MSTTTGRRTAAAAAPASPKALAKASKPGQGGSSIDRQRRKLLVPFVGPAFLFYTVLFIVPAIGAGWISLHVWAGSGPMKFVGLQNYVKVFKDPLFLKSFGNTLLLLFVVGATIFILAFAMTLVLRDMAGKKIVRNVIFFPHLINALVFGVLAGFIFNPGGMVNTLLKPLGITEPPAWLAQENIFPLIMATLVATTTGYFTTILMAGVDRIPPYFYEDCALAGATAFQRLRYVILPLTWDVFGTCAVLWTISSIKIFEIIWVFGGSSGAGIPPTQSWTTAVYTYVTAFSGQSTPAYGAATASAIISLALVSVLVVLLRRAMRRDAVEF</sequence>
<keyword evidence="3" id="KW-1003">Cell membrane</keyword>
<dbReference type="InterPro" id="IPR035906">
    <property type="entry name" value="MetI-like_sf"/>
</dbReference>
<dbReference type="EMBL" id="CP012677">
    <property type="protein sequence ID" value="ALE91324.1"/>
    <property type="molecule type" value="Genomic_DNA"/>
</dbReference>
<dbReference type="PANTHER" id="PTHR30193:SF37">
    <property type="entry name" value="INNER MEMBRANE ABC TRANSPORTER PERMEASE PROTEIN YCJO"/>
    <property type="match status" value="1"/>
</dbReference>
<keyword evidence="2" id="KW-0813">Transport</keyword>
<feature type="transmembrane region" description="Helical" evidence="8">
    <location>
        <begin position="183"/>
        <end position="205"/>
    </location>
</feature>
<dbReference type="InterPro" id="IPR051393">
    <property type="entry name" value="ABC_transporter_permease"/>
</dbReference>
<dbReference type="PANTHER" id="PTHR30193">
    <property type="entry name" value="ABC TRANSPORTER PERMEASE PROTEIN"/>
    <property type="match status" value="1"/>
</dbReference>
<dbReference type="InterPro" id="IPR000515">
    <property type="entry name" value="MetI-like"/>
</dbReference>
<protein>
    <submittedName>
        <fullName evidence="10">ABC transporter permease</fullName>
    </submittedName>
</protein>
<evidence type="ECO:0000256" key="1">
    <source>
        <dbReference type="ARBA" id="ARBA00004651"/>
    </source>
</evidence>
<feature type="compositionally biased region" description="Low complexity" evidence="7">
    <location>
        <begin position="10"/>
        <end position="27"/>
    </location>
</feature>
<name>A0A0M5LWX1_9MICC</name>
<feature type="region of interest" description="Disordered" evidence="7">
    <location>
        <begin position="1"/>
        <end position="34"/>
    </location>
</feature>
<keyword evidence="6 8" id="KW-0472">Membrane</keyword>
<evidence type="ECO:0000259" key="9">
    <source>
        <dbReference type="PROSITE" id="PS50928"/>
    </source>
</evidence>
<feature type="domain" description="ABC transmembrane type-1" evidence="9">
    <location>
        <begin position="99"/>
        <end position="316"/>
    </location>
</feature>
<keyword evidence="5 8" id="KW-1133">Transmembrane helix</keyword>
<feature type="transmembrane region" description="Helical" evidence="8">
    <location>
        <begin position="294"/>
        <end position="316"/>
    </location>
</feature>
<evidence type="ECO:0000256" key="6">
    <source>
        <dbReference type="ARBA" id="ARBA00023136"/>
    </source>
</evidence>
<evidence type="ECO:0000256" key="8">
    <source>
        <dbReference type="SAM" id="Phobius"/>
    </source>
</evidence>
<accession>A0A0M5LWX1</accession>
<dbReference type="AlphaFoldDB" id="A0A0M5LWX1"/>
<feature type="transmembrane region" description="Helical" evidence="8">
    <location>
        <begin position="236"/>
        <end position="262"/>
    </location>
</feature>
<proteinExistence type="predicted"/>
<evidence type="ECO:0000256" key="3">
    <source>
        <dbReference type="ARBA" id="ARBA00022475"/>
    </source>
</evidence>
<gene>
    <name evidence="10" type="ORF">AOC05_01450</name>
</gene>
<keyword evidence="11" id="KW-1185">Reference proteome</keyword>
<feature type="transmembrane region" description="Helical" evidence="8">
    <location>
        <begin position="41"/>
        <end position="69"/>
    </location>
</feature>